<evidence type="ECO:0000313" key="2">
    <source>
        <dbReference type="EMBL" id="TTU44328.1"/>
    </source>
</evidence>
<gene>
    <name evidence="2" type="ORF">Baya_16266</name>
</gene>
<dbReference type="GO" id="GO:0000062">
    <property type="term" value="F:fatty-acyl-CoA binding"/>
    <property type="evidence" value="ECO:0007669"/>
    <property type="project" value="InterPro"/>
</dbReference>
<organism evidence="2 3">
    <name type="scientific">Bagarius yarrelli</name>
    <name type="common">Goonch</name>
    <name type="synonym">Bagrus yarrelli</name>
    <dbReference type="NCBI Taxonomy" id="175774"/>
    <lineage>
        <taxon>Eukaryota</taxon>
        <taxon>Metazoa</taxon>
        <taxon>Chordata</taxon>
        <taxon>Craniata</taxon>
        <taxon>Vertebrata</taxon>
        <taxon>Euteleostomi</taxon>
        <taxon>Actinopterygii</taxon>
        <taxon>Neopterygii</taxon>
        <taxon>Teleostei</taxon>
        <taxon>Ostariophysi</taxon>
        <taxon>Siluriformes</taxon>
        <taxon>Sisoridae</taxon>
        <taxon>Sisorinae</taxon>
        <taxon>Bagarius</taxon>
    </lineage>
</organism>
<dbReference type="Proteomes" id="UP000319801">
    <property type="component" value="Unassembled WGS sequence"/>
</dbReference>
<dbReference type="EMBL" id="VCAZ01000290">
    <property type="protein sequence ID" value="TTU44328.1"/>
    <property type="molecule type" value="Genomic_DNA"/>
</dbReference>
<dbReference type="InterPro" id="IPR014352">
    <property type="entry name" value="FERM/acyl-CoA-bd_prot_sf"/>
</dbReference>
<dbReference type="OrthoDB" id="10254927at2759"/>
<dbReference type="InterPro" id="IPR035984">
    <property type="entry name" value="Acyl-CoA-binding_sf"/>
</dbReference>
<accession>A0A556VV54</accession>
<keyword evidence="3" id="KW-1185">Reference proteome</keyword>
<evidence type="ECO:0000256" key="1">
    <source>
        <dbReference type="SAM" id="MobiDB-lite"/>
    </source>
</evidence>
<dbReference type="SUPFAM" id="SSF47027">
    <property type="entry name" value="Acyl-CoA binding protein"/>
    <property type="match status" value="1"/>
</dbReference>
<dbReference type="AlphaFoldDB" id="A0A556VV54"/>
<feature type="region of interest" description="Disordered" evidence="1">
    <location>
        <begin position="1"/>
        <end position="35"/>
    </location>
</feature>
<comment type="caution">
    <text evidence="2">The sequence shown here is derived from an EMBL/GenBank/DDBJ whole genome shotgun (WGS) entry which is preliminary data.</text>
</comment>
<protein>
    <submittedName>
        <fullName evidence="2">Acyl-CoA-binding domain-containing protein 6</fullName>
    </submittedName>
</protein>
<proteinExistence type="predicted"/>
<evidence type="ECO:0000313" key="3">
    <source>
        <dbReference type="Proteomes" id="UP000319801"/>
    </source>
</evidence>
<name>A0A556VV54_BAGYA</name>
<dbReference type="Gene3D" id="1.20.80.10">
    <property type="match status" value="1"/>
</dbReference>
<sequence length="113" mass="12359">MASRSSSPDTGGLEPGEERSVESGSGSEMEGAELEREFEYAAERVRELVQTASREELLYLYARYKQVSGQFRSLGVGSGPDLFSMEKHSPVPGWDSDILLDQSLVSNAFSPAH</sequence>
<reference evidence="2 3" key="1">
    <citation type="journal article" date="2019" name="Genome Biol. Evol.">
        <title>Whole-Genome Sequencing of the Giant Devil Catfish, Bagarius yarrelli.</title>
        <authorList>
            <person name="Jiang W."/>
            <person name="Lv Y."/>
            <person name="Cheng L."/>
            <person name="Yang K."/>
            <person name="Chao B."/>
            <person name="Wang X."/>
            <person name="Li Y."/>
            <person name="Pan X."/>
            <person name="You X."/>
            <person name="Zhang Y."/>
            <person name="Yang J."/>
            <person name="Li J."/>
            <person name="Zhang X."/>
            <person name="Liu S."/>
            <person name="Sun C."/>
            <person name="Yang J."/>
            <person name="Shi Q."/>
        </authorList>
    </citation>
    <scope>NUCLEOTIDE SEQUENCE [LARGE SCALE GENOMIC DNA]</scope>
    <source>
        <strain evidence="2">JWS20170419001</strain>
        <tissue evidence="2">Muscle</tissue>
    </source>
</reference>